<gene>
    <name evidence="1" type="ORF">EOW66_05210</name>
</gene>
<dbReference type="Proteomes" id="UP000288071">
    <property type="component" value="Unassembled WGS sequence"/>
</dbReference>
<reference evidence="1 2" key="1">
    <citation type="submission" date="2019-01" db="EMBL/GenBank/DDBJ databases">
        <title>Sinorhodobacter populi sp. nov. isolated from the symptomatic bark tissue of Populus euramericana canker.</title>
        <authorList>
            <person name="Xu G."/>
        </authorList>
    </citation>
    <scope>NUCLEOTIDE SEQUENCE [LARGE SCALE GENOMIC DNA]</scope>
    <source>
        <strain evidence="1 2">CGMCC 1.12963</strain>
    </source>
</reference>
<evidence type="ECO:0000313" key="2">
    <source>
        <dbReference type="Proteomes" id="UP000288071"/>
    </source>
</evidence>
<name>A0A3S3LVE7_9RHOB</name>
<reference evidence="2" key="2">
    <citation type="submission" date="2019-01" db="EMBL/GenBank/DDBJ databases">
        <title>Sinorhodobacter populi sp. nov. isolated from the symptomatic bark tissue of Populus euramericana canker.</title>
        <authorList>
            <person name="Li Y."/>
        </authorList>
    </citation>
    <scope>NUCLEOTIDE SEQUENCE [LARGE SCALE GENOMIC DNA]</scope>
    <source>
        <strain evidence="2">CGMCC 1.12963</strain>
    </source>
</reference>
<dbReference type="AlphaFoldDB" id="A0A3S3LVE7"/>
<evidence type="ECO:0000313" key="1">
    <source>
        <dbReference type="EMBL" id="RWR54013.1"/>
    </source>
</evidence>
<dbReference type="EMBL" id="SAVA01000002">
    <property type="protein sequence ID" value="RWR54013.1"/>
    <property type="molecule type" value="Genomic_DNA"/>
</dbReference>
<organism evidence="1 2">
    <name type="scientific">Paenirhodobacter huangdaonensis</name>
    <dbReference type="NCBI Taxonomy" id="2501515"/>
    <lineage>
        <taxon>Bacteria</taxon>
        <taxon>Pseudomonadati</taxon>
        <taxon>Pseudomonadota</taxon>
        <taxon>Alphaproteobacteria</taxon>
        <taxon>Rhodobacterales</taxon>
        <taxon>Rhodobacter group</taxon>
        <taxon>Paenirhodobacter</taxon>
    </lineage>
</organism>
<proteinExistence type="predicted"/>
<dbReference type="RefSeq" id="WP_128155372.1">
    <property type="nucleotide sequence ID" value="NZ_JBHSOM010000016.1"/>
</dbReference>
<comment type="caution">
    <text evidence="1">The sequence shown here is derived from an EMBL/GenBank/DDBJ whole genome shotgun (WGS) entry which is preliminary data.</text>
</comment>
<keyword evidence="2" id="KW-1185">Reference proteome</keyword>
<sequence length="251" mass="27782">MFDAVVAKKARMERLLHGAKRNPREDLVTSSLFGMLRLLTPESRQAALSVLCGHPLPSDAKIYLWPFFVGESENSEPDVVLEFMKDGQRAFWIVEVKWGAPLGADQCAREIRTVARGRCRRGGVPARERRVLGYTLLGAEAQHQKAVEDLRCTVRNGLEAVPIDGIRSLEWTTAAENLRALERGAVDAGLKSWSALSANFLAGQPQGAVLGAWPTMTMPVKGSFAFDDEERFALPPMTAVPATRYDFRENK</sequence>
<protein>
    <submittedName>
        <fullName evidence="1">Uncharacterized protein</fullName>
    </submittedName>
</protein>
<accession>A0A3S3LVE7</accession>